<accession>A0A2S2Q8Z7</accession>
<evidence type="ECO:0000313" key="1">
    <source>
        <dbReference type="EMBL" id="MBY73682.1"/>
    </source>
</evidence>
<dbReference type="AlphaFoldDB" id="A0A2S2Q8Z7"/>
<sequence>MFKTRSKYFCKILGNPKEMNQSVLPTYHDVMLYYLFVQHEQTVLNSGKNAGVGKILEIVVPKIINIWKTSCIPTVSYIRICNMIKKIHGHYKNLLKNFKARKGTSIMQSKIKCFIDDASKLFDIAACKCDTKICKCEKLKKVPIIERDFLRDQRTVRKMAIGSLDIATTKKINKNKERKFKKTETTIAKVNLNNKRERDNSKEINVLLLSTFTFSQMRLKSPALATACDRTGVSDRAAAMISNAVLEDVGLFSKTNPTMTIDRMKIRRARKEQRELLIHKETTPLLAIFFDGRKDKTLLYKKNEEYEHFKRSTVLEEHITILQEPSSNYLGHVTTDKNTAKEVKKSILNFLSTKYETKDLIAIGCDGTVINTGYKIGVIRLIEEELGRPLQSVT</sequence>
<name>A0A2S2Q8Z7_9HEMI</name>
<dbReference type="EMBL" id="GGMS01004479">
    <property type="protein sequence ID" value="MBY73682.1"/>
    <property type="molecule type" value="Transcribed_RNA"/>
</dbReference>
<protein>
    <submittedName>
        <fullName evidence="1">Uncharacterized protein</fullName>
    </submittedName>
</protein>
<organism evidence="1">
    <name type="scientific">Sipha flava</name>
    <name type="common">yellow sugarcane aphid</name>
    <dbReference type="NCBI Taxonomy" id="143950"/>
    <lineage>
        <taxon>Eukaryota</taxon>
        <taxon>Metazoa</taxon>
        <taxon>Ecdysozoa</taxon>
        <taxon>Arthropoda</taxon>
        <taxon>Hexapoda</taxon>
        <taxon>Insecta</taxon>
        <taxon>Pterygota</taxon>
        <taxon>Neoptera</taxon>
        <taxon>Paraneoptera</taxon>
        <taxon>Hemiptera</taxon>
        <taxon>Sternorrhyncha</taxon>
        <taxon>Aphidomorpha</taxon>
        <taxon>Aphidoidea</taxon>
        <taxon>Aphididae</taxon>
        <taxon>Sipha</taxon>
    </lineage>
</organism>
<reference evidence="1" key="1">
    <citation type="submission" date="2018-04" db="EMBL/GenBank/DDBJ databases">
        <title>Transcriptome assembly of Sipha flava.</title>
        <authorList>
            <person name="Scully E.D."/>
            <person name="Geib S.M."/>
            <person name="Palmer N.A."/>
            <person name="Koch K."/>
            <person name="Bradshaw J."/>
            <person name="Heng-Moss T."/>
            <person name="Sarath G."/>
        </authorList>
    </citation>
    <scope>NUCLEOTIDE SEQUENCE</scope>
</reference>
<proteinExistence type="predicted"/>
<gene>
    <name evidence="1" type="ORF">g.96066</name>
</gene>